<dbReference type="Proteomes" id="UP000663671">
    <property type="component" value="Chromosome 2"/>
</dbReference>
<dbReference type="VEuPathDB" id="FungiDB:I7I51_08324"/>
<reference evidence="1" key="1">
    <citation type="submission" date="2021-01" db="EMBL/GenBank/DDBJ databases">
        <title>Chromosome-level genome assembly of a human fungal pathogen reveals clustering of transcriptionally co-regulated genes.</title>
        <authorList>
            <person name="Voorhies M."/>
            <person name="Cohen S."/>
            <person name="Shea T.P."/>
            <person name="Petrus S."/>
            <person name="Munoz J.F."/>
            <person name="Poplawski S."/>
            <person name="Goldman W.E."/>
            <person name="Michael T."/>
            <person name="Cuomo C.A."/>
            <person name="Sil A."/>
            <person name="Beyhan S."/>
        </authorList>
    </citation>
    <scope>NUCLEOTIDE SEQUENCE</scope>
    <source>
        <strain evidence="1">WU24</strain>
    </source>
</reference>
<gene>
    <name evidence="1" type="ORF">I7I51_08324</name>
</gene>
<proteinExistence type="predicted"/>
<dbReference type="AlphaFoldDB" id="A0A8A1M2J4"/>
<evidence type="ECO:0000313" key="1">
    <source>
        <dbReference type="EMBL" id="QSS58894.1"/>
    </source>
</evidence>
<evidence type="ECO:0000313" key="2">
    <source>
        <dbReference type="Proteomes" id="UP000663671"/>
    </source>
</evidence>
<accession>A0A8A1M2J4</accession>
<protein>
    <submittedName>
        <fullName evidence="1">Uncharacterized protein</fullName>
    </submittedName>
</protein>
<dbReference type="EMBL" id="CP069109">
    <property type="protein sequence ID" value="QSS58894.1"/>
    <property type="molecule type" value="Genomic_DNA"/>
</dbReference>
<name>A0A8A1M2J4_AJECA</name>
<dbReference type="OrthoDB" id="10042665at2759"/>
<sequence length="125" mass="14521">MAGVEHCIRREGEKQLVTKFLHDVKERTSANAFSHPGFGKTLTAGESQQLNDENVEEKRGEILEWFRRNEEGREWIKLLNGRQIRNILFSMTSLDITGDKRLKLDDVKNLTKATYLFRRAEATKD</sequence>
<organism evidence="1 2">
    <name type="scientific">Ajellomyces capsulatus</name>
    <name type="common">Darling's disease fungus</name>
    <name type="synonym">Histoplasma capsulatum</name>
    <dbReference type="NCBI Taxonomy" id="5037"/>
    <lineage>
        <taxon>Eukaryota</taxon>
        <taxon>Fungi</taxon>
        <taxon>Dikarya</taxon>
        <taxon>Ascomycota</taxon>
        <taxon>Pezizomycotina</taxon>
        <taxon>Eurotiomycetes</taxon>
        <taxon>Eurotiomycetidae</taxon>
        <taxon>Onygenales</taxon>
        <taxon>Ajellomycetaceae</taxon>
        <taxon>Histoplasma</taxon>
    </lineage>
</organism>